<reference evidence="5" key="1">
    <citation type="submission" date="2021-01" db="EMBL/GenBank/DDBJ databases">
        <title>Adiantum capillus-veneris genome.</title>
        <authorList>
            <person name="Fang Y."/>
            <person name="Liao Q."/>
        </authorList>
    </citation>
    <scope>NUCLEOTIDE SEQUENCE</scope>
    <source>
        <strain evidence="5">H3</strain>
        <tissue evidence="5">Leaf</tissue>
    </source>
</reference>
<dbReference type="Pfam" id="PF01535">
    <property type="entry name" value="PPR"/>
    <property type="match status" value="10"/>
</dbReference>
<gene>
    <name evidence="4" type="ORF">GOP47_0001074</name>
    <name evidence="5" type="ORF">GOP47_0001078</name>
</gene>
<feature type="repeat" description="PPR" evidence="2">
    <location>
        <begin position="349"/>
        <end position="383"/>
    </location>
</feature>
<dbReference type="PANTHER" id="PTHR47926:SF347">
    <property type="entry name" value="PENTATRICOPEPTIDE REPEAT-CONTAINING PROTEIN"/>
    <property type="match status" value="1"/>
</dbReference>
<feature type="repeat" description="PPR" evidence="2">
    <location>
        <begin position="753"/>
        <end position="787"/>
    </location>
</feature>
<dbReference type="FunFam" id="1.25.40.10:FF:000031">
    <property type="entry name" value="Pentatricopeptide repeat-containing protein mitochondrial"/>
    <property type="match status" value="1"/>
</dbReference>
<dbReference type="GO" id="GO:0009451">
    <property type="term" value="P:RNA modification"/>
    <property type="evidence" value="ECO:0007669"/>
    <property type="project" value="InterPro"/>
</dbReference>
<keyword evidence="6" id="KW-1185">Reference proteome</keyword>
<dbReference type="EMBL" id="JABFUD020000001">
    <property type="protein sequence ID" value="KAI5084905.1"/>
    <property type="molecule type" value="Genomic_DNA"/>
</dbReference>
<dbReference type="InterPro" id="IPR046960">
    <property type="entry name" value="PPR_At4g14850-like_plant"/>
</dbReference>
<dbReference type="InterPro" id="IPR011990">
    <property type="entry name" value="TPR-like_helical_dom_sf"/>
</dbReference>
<dbReference type="PANTHER" id="PTHR47926">
    <property type="entry name" value="PENTATRICOPEPTIDE REPEAT-CONTAINING PROTEIN"/>
    <property type="match status" value="1"/>
</dbReference>
<proteinExistence type="predicted"/>
<keyword evidence="1" id="KW-0677">Repeat</keyword>
<feature type="region of interest" description="Disordered" evidence="3">
    <location>
        <begin position="1"/>
        <end position="24"/>
    </location>
</feature>
<dbReference type="EMBL" id="JABFUD020000001">
    <property type="protein sequence ID" value="KAI5084909.1"/>
    <property type="molecule type" value="Genomic_DNA"/>
</dbReference>
<evidence type="ECO:0000313" key="5">
    <source>
        <dbReference type="EMBL" id="KAI5084909.1"/>
    </source>
</evidence>
<dbReference type="FunFam" id="1.25.40.10:FF:000344">
    <property type="entry name" value="Pentatricopeptide repeat-containing protein"/>
    <property type="match status" value="1"/>
</dbReference>
<evidence type="ECO:0000313" key="4">
    <source>
        <dbReference type="EMBL" id="KAI5084905.1"/>
    </source>
</evidence>
<dbReference type="GO" id="GO:0003723">
    <property type="term" value="F:RNA binding"/>
    <property type="evidence" value="ECO:0007669"/>
    <property type="project" value="InterPro"/>
</dbReference>
<dbReference type="Proteomes" id="UP000886520">
    <property type="component" value="Chromosome 1"/>
</dbReference>
<feature type="repeat" description="PPR" evidence="2">
    <location>
        <begin position="551"/>
        <end position="585"/>
    </location>
</feature>
<feature type="repeat" description="PPR" evidence="2">
    <location>
        <begin position="955"/>
        <end position="989"/>
    </location>
</feature>
<organism evidence="5 6">
    <name type="scientific">Adiantum capillus-veneris</name>
    <name type="common">Maidenhair fern</name>
    <dbReference type="NCBI Taxonomy" id="13818"/>
    <lineage>
        <taxon>Eukaryota</taxon>
        <taxon>Viridiplantae</taxon>
        <taxon>Streptophyta</taxon>
        <taxon>Embryophyta</taxon>
        <taxon>Tracheophyta</taxon>
        <taxon>Polypodiopsida</taxon>
        <taxon>Polypodiidae</taxon>
        <taxon>Polypodiales</taxon>
        <taxon>Pteridineae</taxon>
        <taxon>Pteridaceae</taxon>
        <taxon>Vittarioideae</taxon>
        <taxon>Adiantum</taxon>
    </lineage>
</organism>
<feature type="repeat" description="PPR" evidence="2">
    <location>
        <begin position="652"/>
        <end position="686"/>
    </location>
</feature>
<dbReference type="InterPro" id="IPR002885">
    <property type="entry name" value="PPR_rpt"/>
</dbReference>
<dbReference type="OrthoDB" id="185373at2759"/>
<evidence type="ECO:0008006" key="7">
    <source>
        <dbReference type="Google" id="ProtNLM"/>
    </source>
</evidence>
<sequence length="1066" mass="116473">MQSGPSSQAQIKMERDKGGSQACFNQPDPQLAKLVANVRSSPVAALLFARRSYTCIAQHQDNSARSTDEGAARLSKKLPSVDNYISVLNSCREANHLARAKRVHVHMCENGLQEHPELGNRLVIALLKCGCRSQALNVFDRLHVRNEFSWTALIKDFVDSLEFENALHGYKQMIGDSVSHSQYTLVAALQACSGQKYLNKGQELHAQATKFGFSTTDVYLRSSLVDLYSKCGSMVDAQGLIDKQPERDVVSNTALMAGYVKQGAGDEALKCYDQMHSDGMSPGAGTFVCSLKAIILLGAVEKGLQVHSDIIHDGWETNIFIGSSLVDLYAKCGLLPEAQAVFDELPDHDVVSWTALISGYVEHGFGEQALRCLEKMDSDGVPQNVVTLMYGLKACSIIGATGRIQEMHSNITNTGYDCDLLVSNTLVDTYAKWGLLAEAWSVFNKLSVKDVTTWNSLISGYSQQGLDEEALRSFYLLRSQDMFPDVVTYVICLGACGRIPSIDNGRELHLEIVKQGNEAVLCTGSAVLDMYMKCQYTEDAHEVFNVLPARDTVSWTALVEGYAEAELYEEALNCLDQMQQERVPFHSHTYASALKACKGMGLVVDGQELHVGLVKMGFEKDIVVCNSLVDLYASSGLFLDAEAVFDKLPMPNEISWIVLMGGYGECGVNDYVLDCFELMQQEGCTLDAAACIMVLKSCGNLGIVDKGREIHTVIIREELEMNPFVSSSLVDMYSKCGFLGEALEVFGDLPVQDVVTWTALISGLVEGGFGLKALTYLEQMQLVGVFPNPSTFVCGLKACGSMKALDRGRKLHTSIVTEEFEGNIFVGSSLIDLYAKCGLMGHAQEIFDELPVKDVVAWTALIAGFNKNGLAREALTCFQQMKSADVLPNAVTFVCTLKACGSLEVTGQGQGIHSEVLAKGLETNQPIIASLVDMYARCGSMQEAEKVFDELEIRELMWWTALMAGYAKQSQTKQALSVLERMQLCGFSIGSDCWVEILTACEAHTTTELCLGLHNVIVEQGYDMNVSVHIILESMYANCGLLIGASHKLVSLAPRPVSLEAAMLAV</sequence>
<feature type="repeat" description="PPR" evidence="2">
    <location>
        <begin position="248"/>
        <end position="282"/>
    </location>
</feature>
<name>A0A9D4ZR51_ADICA</name>
<dbReference type="PROSITE" id="PS51375">
    <property type="entry name" value="PPR"/>
    <property type="match status" value="8"/>
</dbReference>
<comment type="caution">
    <text evidence="5">The sequence shown here is derived from an EMBL/GenBank/DDBJ whole genome shotgun (WGS) entry which is preliminary data.</text>
</comment>
<evidence type="ECO:0000256" key="3">
    <source>
        <dbReference type="SAM" id="MobiDB-lite"/>
    </source>
</evidence>
<dbReference type="Pfam" id="PF13041">
    <property type="entry name" value="PPR_2"/>
    <property type="match status" value="3"/>
</dbReference>
<dbReference type="Gene3D" id="1.25.40.10">
    <property type="entry name" value="Tetratricopeptide repeat domain"/>
    <property type="match status" value="7"/>
</dbReference>
<feature type="repeat" description="PPR" evidence="2">
    <location>
        <begin position="450"/>
        <end position="484"/>
    </location>
</feature>
<evidence type="ECO:0000313" key="6">
    <source>
        <dbReference type="Proteomes" id="UP000886520"/>
    </source>
</evidence>
<protein>
    <recommendedName>
        <fullName evidence="7">Pentatricopeptide repeat-containing protein</fullName>
    </recommendedName>
</protein>
<dbReference type="AlphaFoldDB" id="A0A9D4ZR51"/>
<evidence type="ECO:0000256" key="1">
    <source>
        <dbReference type="ARBA" id="ARBA00022737"/>
    </source>
</evidence>
<accession>A0A9D4ZR51</accession>
<dbReference type="FunFam" id="1.25.40.10:FF:000285">
    <property type="entry name" value="Pentatricopeptide repeat-containing protein, chloroplastic"/>
    <property type="match status" value="1"/>
</dbReference>
<feature type="repeat" description="PPR" evidence="2">
    <location>
        <begin position="854"/>
        <end position="888"/>
    </location>
</feature>
<dbReference type="NCBIfam" id="TIGR00756">
    <property type="entry name" value="PPR"/>
    <property type="match status" value="7"/>
</dbReference>
<feature type="compositionally biased region" description="Polar residues" evidence="3">
    <location>
        <begin position="1"/>
        <end position="10"/>
    </location>
</feature>
<evidence type="ECO:0000256" key="2">
    <source>
        <dbReference type="PROSITE-ProRule" id="PRU00708"/>
    </source>
</evidence>